<gene>
    <name evidence="1" type="ORF">Apostate_174</name>
</gene>
<dbReference type="GO" id="GO:0005198">
    <property type="term" value="F:structural molecule activity"/>
    <property type="evidence" value="ECO:0007669"/>
    <property type="project" value="InterPro"/>
</dbReference>
<organism evidence="1 2">
    <name type="scientific">Acinetobacter phage vB_AbaM_Apostate</name>
    <dbReference type="NCBI Taxonomy" id="2686308"/>
    <lineage>
        <taxon>Viruses</taxon>
        <taxon>Duplodnaviria</taxon>
        <taxon>Heunggongvirae</taxon>
        <taxon>Uroviricota</taxon>
        <taxon>Caudoviricetes</taxon>
        <taxon>Pantevenvirales</taxon>
        <taxon>Straboviridae</taxon>
        <taxon>Twarogvirinae</taxon>
        <taxon>Lazarusvirus</taxon>
        <taxon>Lazarusvirus apostate</taxon>
    </lineage>
</organism>
<dbReference type="InterPro" id="IPR010667">
    <property type="entry name" value="Phage_T4_Gp19"/>
</dbReference>
<dbReference type="Pfam" id="PF06841">
    <property type="entry name" value="Phage_T4_gp19"/>
    <property type="match status" value="1"/>
</dbReference>
<name>A0A6B9J946_9CAUD</name>
<dbReference type="EMBL" id="MN723850">
    <property type="protein sequence ID" value="QGZ15763.1"/>
    <property type="molecule type" value="Genomic_DNA"/>
</dbReference>
<evidence type="ECO:0000313" key="2">
    <source>
        <dbReference type="Proteomes" id="UP000437454"/>
    </source>
</evidence>
<keyword evidence="2" id="KW-1185">Reference proteome</keyword>
<evidence type="ECO:0000313" key="1">
    <source>
        <dbReference type="EMBL" id="QGZ15763.1"/>
    </source>
</evidence>
<accession>A0A6B9J946</accession>
<sequence>MELTDLLRAFESGDFARPNLFEVEIPFLGKNFSFKCKAAAMPPANVDKIAVGFQNRKLHVAGDRTFDDWSVTIYSDDKHETRQAILDWQNLCHGQGAEISGATPADYKKTAVIRQFGRDGKTITKEYTIYGLWPTLVGEVQLDWDTNSEVETFETTFALDYWL</sequence>
<protein>
    <submittedName>
        <fullName evidence="1">Tail tube protein</fullName>
    </submittedName>
</protein>
<proteinExistence type="predicted"/>
<reference evidence="1 2" key="1">
    <citation type="submission" date="2019-11" db="EMBL/GenBank/DDBJ databases">
        <authorList>
            <person name="Shneider M.M."/>
            <person name="Evseev P.V."/>
            <person name="Timoshina O.Y."/>
            <person name="Mikhailova Y.V."/>
            <person name="Shelenkov A.A."/>
            <person name="Yanushevich Y."/>
            <person name="Shagin D.A."/>
            <person name="Popova A.V."/>
            <person name="Miroshnikov K.A."/>
        </authorList>
    </citation>
    <scope>NUCLEOTIDE SEQUENCE [LARGE SCALE GENOMIC DNA]</scope>
</reference>
<dbReference type="Proteomes" id="UP000437454">
    <property type="component" value="Segment"/>
</dbReference>